<name>A0A1Y2HJE5_9FUNG</name>
<feature type="compositionally biased region" description="Gly residues" evidence="1">
    <location>
        <begin position="188"/>
        <end position="198"/>
    </location>
</feature>
<sequence>MYDSVTSYVAQQQQHHLSNHHPPSSFSAATQRNWIPPHMHPQLAGSTAGATAILPAISRPGTASTRPGAENIASVPLDPPLNGLISVRPAPLHAKVVPPVAPPPLGRAPSPLKRLAPASSSLNRPRTGHVSNSAYISSSHGNYTSSHPVSSRATSAYHASSGYQNGSGLPNQSSTSLRPLVGRTSAWAGGGGTAGNGGVSSRPSTATVRLVPLGSQSTVPTRAGAPSAPNSRVTFSALAHGFEHVRDPAISRTLPPGGSRARSPQPPGPPARAKSPINGPPSPPPPAPPVPGSGHHYGTNGPRSTRTGLVGQYAHYFASGGVTGAGSVHQSRPSSSVVRNRIGMEGMQAHMLSPPAAEGLSPDAFGRVVSAKTGRRIPLIVRR</sequence>
<proteinExistence type="predicted"/>
<reference evidence="2 3" key="1">
    <citation type="submission" date="2016-07" db="EMBL/GenBank/DDBJ databases">
        <title>Pervasive Adenine N6-methylation of Active Genes in Fungi.</title>
        <authorList>
            <consortium name="DOE Joint Genome Institute"/>
            <person name="Mondo S.J."/>
            <person name="Dannebaum R.O."/>
            <person name="Kuo R.C."/>
            <person name="Labutti K."/>
            <person name="Haridas S."/>
            <person name="Kuo A."/>
            <person name="Salamov A."/>
            <person name="Ahrendt S.R."/>
            <person name="Lipzen A."/>
            <person name="Sullivan W."/>
            <person name="Andreopoulos W.B."/>
            <person name="Clum A."/>
            <person name="Lindquist E."/>
            <person name="Daum C."/>
            <person name="Ramamoorthy G.K."/>
            <person name="Gryganskyi A."/>
            <person name="Culley D."/>
            <person name="Magnuson J.K."/>
            <person name="James T.Y."/>
            <person name="O'Malley M.A."/>
            <person name="Stajich J.E."/>
            <person name="Spatafora J.W."/>
            <person name="Visel A."/>
            <person name="Grigoriev I.V."/>
        </authorList>
    </citation>
    <scope>NUCLEOTIDE SEQUENCE [LARGE SCALE GENOMIC DNA]</scope>
    <source>
        <strain evidence="2 3">PL171</strain>
    </source>
</reference>
<organism evidence="2 3">
    <name type="scientific">Catenaria anguillulae PL171</name>
    <dbReference type="NCBI Taxonomy" id="765915"/>
    <lineage>
        <taxon>Eukaryota</taxon>
        <taxon>Fungi</taxon>
        <taxon>Fungi incertae sedis</taxon>
        <taxon>Blastocladiomycota</taxon>
        <taxon>Blastocladiomycetes</taxon>
        <taxon>Blastocladiales</taxon>
        <taxon>Catenariaceae</taxon>
        <taxon>Catenaria</taxon>
    </lineage>
</organism>
<protein>
    <submittedName>
        <fullName evidence="2">Uncharacterized protein</fullName>
    </submittedName>
</protein>
<accession>A0A1Y2HJE5</accession>
<comment type="caution">
    <text evidence="2">The sequence shown here is derived from an EMBL/GenBank/DDBJ whole genome shotgun (WGS) entry which is preliminary data.</text>
</comment>
<dbReference type="EMBL" id="MCFL01000031">
    <property type="protein sequence ID" value="ORZ34094.1"/>
    <property type="molecule type" value="Genomic_DNA"/>
</dbReference>
<evidence type="ECO:0000313" key="2">
    <source>
        <dbReference type="EMBL" id="ORZ34094.1"/>
    </source>
</evidence>
<feature type="compositionally biased region" description="Pro residues" evidence="1">
    <location>
        <begin position="278"/>
        <end position="291"/>
    </location>
</feature>
<evidence type="ECO:0000313" key="3">
    <source>
        <dbReference type="Proteomes" id="UP000193411"/>
    </source>
</evidence>
<dbReference type="Proteomes" id="UP000193411">
    <property type="component" value="Unassembled WGS sequence"/>
</dbReference>
<feature type="compositionally biased region" description="Polar residues" evidence="1">
    <location>
        <begin position="139"/>
        <end position="177"/>
    </location>
</feature>
<gene>
    <name evidence="2" type="ORF">BCR44DRAFT_1437084</name>
</gene>
<keyword evidence="3" id="KW-1185">Reference proteome</keyword>
<evidence type="ECO:0000256" key="1">
    <source>
        <dbReference type="SAM" id="MobiDB-lite"/>
    </source>
</evidence>
<feature type="region of interest" description="Disordered" evidence="1">
    <location>
        <begin position="248"/>
        <end position="307"/>
    </location>
</feature>
<feature type="region of interest" description="Disordered" evidence="1">
    <location>
        <begin position="139"/>
        <end position="205"/>
    </location>
</feature>
<dbReference type="AlphaFoldDB" id="A0A1Y2HJE5"/>
<feature type="region of interest" description="Disordered" evidence="1">
    <location>
        <begin position="1"/>
        <end position="31"/>
    </location>
</feature>